<dbReference type="AlphaFoldDB" id="X6NEL7"/>
<dbReference type="Proteomes" id="UP000023152">
    <property type="component" value="Unassembled WGS sequence"/>
</dbReference>
<dbReference type="PANTHER" id="PTHR11827">
    <property type="entry name" value="SOLUTE CARRIER FAMILY 12, CATION COTRANSPORTERS"/>
    <property type="match status" value="1"/>
</dbReference>
<accession>X6NEL7</accession>
<dbReference type="Pfam" id="PF00324">
    <property type="entry name" value="AA_permease"/>
    <property type="match status" value="1"/>
</dbReference>
<evidence type="ECO:0000313" key="8">
    <source>
        <dbReference type="Proteomes" id="UP000023152"/>
    </source>
</evidence>
<keyword evidence="2 5" id="KW-0812">Transmembrane</keyword>
<dbReference type="Gene3D" id="1.20.1740.10">
    <property type="entry name" value="Amino acid/polyamine transporter I"/>
    <property type="match status" value="1"/>
</dbReference>
<dbReference type="GO" id="GO:0055064">
    <property type="term" value="P:chloride ion homeostasis"/>
    <property type="evidence" value="ECO:0007669"/>
    <property type="project" value="TreeGrafter"/>
</dbReference>
<proteinExistence type="predicted"/>
<evidence type="ECO:0000256" key="4">
    <source>
        <dbReference type="ARBA" id="ARBA00023136"/>
    </source>
</evidence>
<keyword evidence="4 5" id="KW-0472">Membrane</keyword>
<dbReference type="PANTHER" id="PTHR11827:SF72">
    <property type="entry name" value="GH08340P"/>
    <property type="match status" value="1"/>
</dbReference>
<dbReference type="InterPro" id="IPR004842">
    <property type="entry name" value="SLC12A_fam"/>
</dbReference>
<reference evidence="7 8" key="1">
    <citation type="journal article" date="2013" name="Curr. Biol.">
        <title>The Genome of the Foraminiferan Reticulomyxa filosa.</title>
        <authorList>
            <person name="Glockner G."/>
            <person name="Hulsmann N."/>
            <person name="Schleicher M."/>
            <person name="Noegel A.A."/>
            <person name="Eichinger L."/>
            <person name="Gallinger C."/>
            <person name="Pawlowski J."/>
            <person name="Sierra R."/>
            <person name="Euteneuer U."/>
            <person name="Pillet L."/>
            <person name="Moustafa A."/>
            <person name="Platzer M."/>
            <person name="Groth M."/>
            <person name="Szafranski K."/>
            <person name="Schliwa M."/>
        </authorList>
    </citation>
    <scope>NUCLEOTIDE SEQUENCE [LARGE SCALE GENOMIC DNA]</scope>
</reference>
<gene>
    <name evidence="7" type="ORF">RFI_12384</name>
</gene>
<evidence type="ECO:0000256" key="3">
    <source>
        <dbReference type="ARBA" id="ARBA00022989"/>
    </source>
</evidence>
<feature type="transmembrane region" description="Helical" evidence="5">
    <location>
        <begin position="36"/>
        <end position="57"/>
    </location>
</feature>
<feature type="transmembrane region" description="Helical" evidence="5">
    <location>
        <begin position="127"/>
        <end position="146"/>
    </location>
</feature>
<feature type="transmembrane region" description="Helical" evidence="5">
    <location>
        <begin position="77"/>
        <end position="98"/>
    </location>
</feature>
<dbReference type="InterPro" id="IPR004841">
    <property type="entry name" value="AA-permease/SLC12A_dom"/>
</dbReference>
<feature type="transmembrane region" description="Helical" evidence="5">
    <location>
        <begin position="152"/>
        <end position="174"/>
    </location>
</feature>
<dbReference type="OrthoDB" id="9947497at2759"/>
<comment type="caution">
    <text evidence="7">The sequence shown here is derived from an EMBL/GenBank/DDBJ whole genome shotgun (WGS) entry which is preliminary data.</text>
</comment>
<organism evidence="7 8">
    <name type="scientific">Reticulomyxa filosa</name>
    <dbReference type="NCBI Taxonomy" id="46433"/>
    <lineage>
        <taxon>Eukaryota</taxon>
        <taxon>Sar</taxon>
        <taxon>Rhizaria</taxon>
        <taxon>Retaria</taxon>
        <taxon>Foraminifera</taxon>
        <taxon>Monothalamids</taxon>
        <taxon>Reticulomyxidae</taxon>
        <taxon>Reticulomyxa</taxon>
    </lineage>
</organism>
<keyword evidence="8" id="KW-1185">Reference proteome</keyword>
<dbReference type="GO" id="GO:0055075">
    <property type="term" value="P:potassium ion homeostasis"/>
    <property type="evidence" value="ECO:0007669"/>
    <property type="project" value="TreeGrafter"/>
</dbReference>
<dbReference type="GO" id="GO:0016020">
    <property type="term" value="C:membrane"/>
    <property type="evidence" value="ECO:0007669"/>
    <property type="project" value="UniProtKB-SubCell"/>
</dbReference>
<dbReference type="EMBL" id="ASPP01008971">
    <property type="protein sequence ID" value="ETO24775.1"/>
    <property type="molecule type" value="Genomic_DNA"/>
</dbReference>
<evidence type="ECO:0000256" key="2">
    <source>
        <dbReference type="ARBA" id="ARBA00022692"/>
    </source>
</evidence>
<dbReference type="GO" id="GO:0006884">
    <property type="term" value="P:cell volume homeostasis"/>
    <property type="evidence" value="ECO:0007669"/>
    <property type="project" value="TreeGrafter"/>
</dbReference>
<evidence type="ECO:0000313" key="7">
    <source>
        <dbReference type="EMBL" id="ETO24775.1"/>
    </source>
</evidence>
<keyword evidence="3 5" id="KW-1133">Transmembrane helix</keyword>
<dbReference type="GO" id="GO:0015379">
    <property type="term" value="F:potassium:chloride symporter activity"/>
    <property type="evidence" value="ECO:0007669"/>
    <property type="project" value="TreeGrafter"/>
</dbReference>
<dbReference type="GO" id="GO:1990573">
    <property type="term" value="P:potassium ion import across plasma membrane"/>
    <property type="evidence" value="ECO:0007669"/>
    <property type="project" value="TreeGrafter"/>
</dbReference>
<dbReference type="OMA" id="AITTIAW"/>
<evidence type="ECO:0000259" key="6">
    <source>
        <dbReference type="Pfam" id="PF00324"/>
    </source>
</evidence>
<protein>
    <submittedName>
        <fullName evidence="7">Putative Na-K-Cl cotransporter</fullName>
    </submittedName>
</protein>
<sequence>MCALLLETAACTEILAGANIAMDLVDPGKNIPEGTLVAILLSSFIYLIMGIVAAGAVSPEGLLHNYLCMVDIAASPVLVYIGIYAATFSSALSVQFCAPRVLMSVANDNVLPILKIFGKTNSKGDPVASALLCFGISLIFVLIGDLNIVAPLITQVLCLLFVLSSCGPCCVNRLNIEIGKRKKMICVCFFF</sequence>
<name>X6NEL7_RETFI</name>
<feature type="domain" description="Amino acid permease/ SLC12A" evidence="6">
    <location>
        <begin position="10"/>
        <end position="148"/>
    </location>
</feature>
<evidence type="ECO:0000256" key="5">
    <source>
        <dbReference type="SAM" id="Phobius"/>
    </source>
</evidence>
<evidence type="ECO:0000256" key="1">
    <source>
        <dbReference type="ARBA" id="ARBA00004141"/>
    </source>
</evidence>
<comment type="subcellular location">
    <subcellularLocation>
        <location evidence="1">Membrane</location>
        <topology evidence="1">Multi-pass membrane protein</topology>
    </subcellularLocation>
</comment>